<accession>A0A2H0BVP0</accession>
<proteinExistence type="predicted"/>
<keyword evidence="1" id="KW-0812">Transmembrane</keyword>
<comment type="caution">
    <text evidence="2">The sequence shown here is derived from an EMBL/GenBank/DDBJ whole genome shotgun (WGS) entry which is preliminary data.</text>
</comment>
<dbReference type="EMBL" id="PCTA01000022">
    <property type="protein sequence ID" value="PIP61609.1"/>
    <property type="molecule type" value="Genomic_DNA"/>
</dbReference>
<protein>
    <submittedName>
        <fullName evidence="2">Uncharacterized protein</fullName>
    </submittedName>
</protein>
<dbReference type="InterPro" id="IPR043723">
    <property type="entry name" value="DUF5665"/>
</dbReference>
<dbReference type="Proteomes" id="UP000231246">
    <property type="component" value="Unassembled WGS sequence"/>
</dbReference>
<organism evidence="2 3">
    <name type="scientific">Candidatus Roizmanbacteria bacterium CG22_combo_CG10-13_8_21_14_all_38_20</name>
    <dbReference type="NCBI Taxonomy" id="1974862"/>
    <lineage>
        <taxon>Bacteria</taxon>
        <taxon>Candidatus Roizmaniibacteriota</taxon>
    </lineage>
</organism>
<gene>
    <name evidence="2" type="ORF">COW99_03085</name>
</gene>
<reference evidence="2 3" key="1">
    <citation type="submission" date="2017-09" db="EMBL/GenBank/DDBJ databases">
        <title>Depth-based differentiation of microbial function through sediment-hosted aquifers and enrichment of novel symbionts in the deep terrestrial subsurface.</title>
        <authorList>
            <person name="Probst A.J."/>
            <person name="Ladd B."/>
            <person name="Jarett J.K."/>
            <person name="Geller-Mcgrath D.E."/>
            <person name="Sieber C.M."/>
            <person name="Emerson J.B."/>
            <person name="Anantharaman K."/>
            <person name="Thomas B.C."/>
            <person name="Malmstrom R."/>
            <person name="Stieglmeier M."/>
            <person name="Klingl A."/>
            <person name="Woyke T."/>
            <person name="Ryan C.M."/>
            <person name="Banfield J.F."/>
        </authorList>
    </citation>
    <scope>NUCLEOTIDE SEQUENCE [LARGE SCALE GENOMIC DNA]</scope>
    <source>
        <strain evidence="2">CG22_combo_CG10-13_8_21_14_all_38_20</strain>
    </source>
</reference>
<dbReference type="Pfam" id="PF18910">
    <property type="entry name" value="DUF5665"/>
    <property type="match status" value="1"/>
</dbReference>
<name>A0A2H0BVP0_9BACT</name>
<feature type="transmembrane region" description="Helical" evidence="1">
    <location>
        <begin position="20"/>
        <end position="46"/>
    </location>
</feature>
<keyword evidence="1" id="KW-0472">Membrane</keyword>
<evidence type="ECO:0000256" key="1">
    <source>
        <dbReference type="SAM" id="Phobius"/>
    </source>
</evidence>
<evidence type="ECO:0000313" key="3">
    <source>
        <dbReference type="Proteomes" id="UP000231246"/>
    </source>
</evidence>
<evidence type="ECO:0000313" key="2">
    <source>
        <dbReference type="EMBL" id="PIP61609.1"/>
    </source>
</evidence>
<keyword evidence="1" id="KW-1133">Transmembrane helix</keyword>
<sequence>MVGTVVGSNFSVKKTLAANFIAGIGWGVGATIGLAFFLSLVTWIFAQLGGIPVIGRWFVEGINVTNNARELKDANSRLDR</sequence>
<dbReference type="AlphaFoldDB" id="A0A2H0BVP0"/>